<organism evidence="2 3">
    <name type="scientific">Rubroshorea leprosula</name>
    <dbReference type="NCBI Taxonomy" id="152421"/>
    <lineage>
        <taxon>Eukaryota</taxon>
        <taxon>Viridiplantae</taxon>
        <taxon>Streptophyta</taxon>
        <taxon>Embryophyta</taxon>
        <taxon>Tracheophyta</taxon>
        <taxon>Spermatophyta</taxon>
        <taxon>Magnoliopsida</taxon>
        <taxon>eudicotyledons</taxon>
        <taxon>Gunneridae</taxon>
        <taxon>Pentapetalae</taxon>
        <taxon>rosids</taxon>
        <taxon>malvids</taxon>
        <taxon>Malvales</taxon>
        <taxon>Dipterocarpaceae</taxon>
        <taxon>Rubroshorea</taxon>
    </lineage>
</organism>
<reference evidence="2 3" key="1">
    <citation type="journal article" date="2021" name="Commun. Biol.">
        <title>The genome of Shorea leprosula (Dipterocarpaceae) highlights the ecological relevance of drought in aseasonal tropical rainforests.</title>
        <authorList>
            <person name="Ng K.K.S."/>
            <person name="Kobayashi M.J."/>
            <person name="Fawcett J.A."/>
            <person name="Hatakeyama M."/>
            <person name="Paape T."/>
            <person name="Ng C.H."/>
            <person name="Ang C.C."/>
            <person name="Tnah L.H."/>
            <person name="Lee C.T."/>
            <person name="Nishiyama T."/>
            <person name="Sese J."/>
            <person name="O'Brien M.J."/>
            <person name="Copetti D."/>
            <person name="Mohd Noor M.I."/>
            <person name="Ong R.C."/>
            <person name="Putra M."/>
            <person name="Sireger I.Z."/>
            <person name="Indrioko S."/>
            <person name="Kosugi Y."/>
            <person name="Izuno A."/>
            <person name="Isagi Y."/>
            <person name="Lee S.L."/>
            <person name="Shimizu K.K."/>
        </authorList>
    </citation>
    <scope>NUCLEOTIDE SEQUENCE [LARGE SCALE GENOMIC DNA]</scope>
    <source>
        <strain evidence="2">214</strain>
    </source>
</reference>
<dbReference type="EMBL" id="BPVZ01000114">
    <property type="protein sequence ID" value="GKV36079.1"/>
    <property type="molecule type" value="Genomic_DNA"/>
</dbReference>
<keyword evidence="1" id="KW-0175">Coiled coil</keyword>
<name>A0AAV5LFM1_9ROSI</name>
<accession>A0AAV5LFM1</accession>
<gene>
    <name evidence="2" type="ORF">SLEP1_g44252</name>
</gene>
<dbReference type="PANTHER" id="PTHR48248">
    <property type="entry name" value="UVR DOMAIN-CONTAINING PROTEIN"/>
    <property type="match status" value="1"/>
</dbReference>
<dbReference type="Proteomes" id="UP001054252">
    <property type="component" value="Unassembled WGS sequence"/>
</dbReference>
<feature type="coiled-coil region" evidence="1">
    <location>
        <begin position="32"/>
        <end position="87"/>
    </location>
</feature>
<proteinExistence type="predicted"/>
<protein>
    <submittedName>
        <fullName evidence="2">Uncharacterized protein</fullName>
    </submittedName>
</protein>
<evidence type="ECO:0000313" key="2">
    <source>
        <dbReference type="EMBL" id="GKV36079.1"/>
    </source>
</evidence>
<dbReference type="AlphaFoldDB" id="A0AAV5LFM1"/>
<comment type="caution">
    <text evidence="2">The sequence shown here is derived from an EMBL/GenBank/DDBJ whole genome shotgun (WGS) entry which is preliminary data.</text>
</comment>
<evidence type="ECO:0000256" key="1">
    <source>
        <dbReference type="SAM" id="Coils"/>
    </source>
</evidence>
<dbReference type="PANTHER" id="PTHR48248:SF5">
    <property type="entry name" value="UVR DOMAIN-CONTAINING PROTEIN"/>
    <property type="match status" value="1"/>
</dbReference>
<evidence type="ECO:0000313" key="3">
    <source>
        <dbReference type="Proteomes" id="UP001054252"/>
    </source>
</evidence>
<keyword evidence="3" id="KW-1185">Reference proteome</keyword>
<sequence>MDLGADLVVPDRKTGLKSLRKRHRKCRSILRKQQRRKRLNNSNRRIMELKAEMEGISREQKRVKEGQEEVREKLIKLGAECDQLRKETEFIFKQRAETQLRLNLIFEILKAKKDCNPSKVTNLVMHLRELMRKQNEPQ</sequence>